<organism evidence="8 9">
    <name type="scientific">Solimonas fluminis</name>
    <dbReference type="NCBI Taxonomy" id="2086571"/>
    <lineage>
        <taxon>Bacteria</taxon>
        <taxon>Pseudomonadati</taxon>
        <taxon>Pseudomonadota</taxon>
        <taxon>Gammaproteobacteria</taxon>
        <taxon>Nevskiales</taxon>
        <taxon>Nevskiaceae</taxon>
        <taxon>Solimonas</taxon>
    </lineage>
</organism>
<dbReference type="Gene3D" id="3.40.50.150">
    <property type="entry name" value="Vaccinia Virus protein VP39"/>
    <property type="match status" value="1"/>
</dbReference>
<comment type="catalytic activity">
    <reaction evidence="6">
        <text>a 2'-deoxyadenosine in DNA + S-adenosyl-L-methionine = an N(6)-methyl-2'-deoxyadenosine in DNA + S-adenosyl-L-homocysteine + H(+)</text>
        <dbReference type="Rhea" id="RHEA:15197"/>
        <dbReference type="Rhea" id="RHEA-COMP:12418"/>
        <dbReference type="Rhea" id="RHEA-COMP:12419"/>
        <dbReference type="ChEBI" id="CHEBI:15378"/>
        <dbReference type="ChEBI" id="CHEBI:57856"/>
        <dbReference type="ChEBI" id="CHEBI:59789"/>
        <dbReference type="ChEBI" id="CHEBI:90615"/>
        <dbReference type="ChEBI" id="CHEBI:90616"/>
        <dbReference type="EC" id="2.1.1.72"/>
    </reaction>
</comment>
<dbReference type="Pfam" id="PF01555">
    <property type="entry name" value="N6_N4_Mtase"/>
    <property type="match status" value="1"/>
</dbReference>
<keyword evidence="4" id="KW-0808">Transferase</keyword>
<dbReference type="AlphaFoldDB" id="A0A2S5TCS2"/>
<comment type="similarity">
    <text evidence="1">Belongs to the N(4)/N(6)-methyltransferase family.</text>
</comment>
<proteinExistence type="inferred from homology"/>
<keyword evidence="3" id="KW-0489">Methyltransferase</keyword>
<dbReference type="SUPFAM" id="SSF53335">
    <property type="entry name" value="S-adenosyl-L-methionine-dependent methyltransferases"/>
    <property type="match status" value="1"/>
</dbReference>
<dbReference type="GO" id="GO:0032259">
    <property type="term" value="P:methylation"/>
    <property type="evidence" value="ECO:0007669"/>
    <property type="project" value="UniProtKB-KW"/>
</dbReference>
<evidence type="ECO:0000256" key="4">
    <source>
        <dbReference type="ARBA" id="ARBA00022679"/>
    </source>
</evidence>
<dbReference type="GO" id="GO:0008170">
    <property type="term" value="F:N-methyltransferase activity"/>
    <property type="evidence" value="ECO:0007669"/>
    <property type="project" value="InterPro"/>
</dbReference>
<gene>
    <name evidence="8" type="ORF">C3942_17325</name>
</gene>
<evidence type="ECO:0000256" key="3">
    <source>
        <dbReference type="ARBA" id="ARBA00022603"/>
    </source>
</evidence>
<dbReference type="GO" id="GO:0003677">
    <property type="term" value="F:DNA binding"/>
    <property type="evidence" value="ECO:0007669"/>
    <property type="project" value="InterPro"/>
</dbReference>
<evidence type="ECO:0000313" key="9">
    <source>
        <dbReference type="Proteomes" id="UP000238220"/>
    </source>
</evidence>
<evidence type="ECO:0000313" key="8">
    <source>
        <dbReference type="EMBL" id="PPE72803.1"/>
    </source>
</evidence>
<evidence type="ECO:0000256" key="5">
    <source>
        <dbReference type="ARBA" id="ARBA00022691"/>
    </source>
</evidence>
<keyword evidence="9" id="KW-1185">Reference proteome</keyword>
<evidence type="ECO:0000259" key="7">
    <source>
        <dbReference type="Pfam" id="PF01555"/>
    </source>
</evidence>
<dbReference type="PRINTS" id="PR00506">
    <property type="entry name" value="D21N6MTFRASE"/>
</dbReference>
<comment type="caution">
    <text evidence="8">The sequence shown here is derived from an EMBL/GenBank/DDBJ whole genome shotgun (WGS) entry which is preliminary data.</text>
</comment>
<name>A0A2S5TCS2_9GAMM</name>
<dbReference type="InterPro" id="IPR002941">
    <property type="entry name" value="DNA_methylase_N4/N6"/>
</dbReference>
<dbReference type="EC" id="2.1.1.72" evidence="2"/>
<feature type="domain" description="DNA methylase N-4/N-6" evidence="7">
    <location>
        <begin position="40"/>
        <end position="184"/>
    </location>
</feature>
<keyword evidence="5" id="KW-0949">S-adenosyl-L-methionine</keyword>
<dbReference type="Proteomes" id="UP000238220">
    <property type="component" value="Unassembled WGS sequence"/>
</dbReference>
<evidence type="ECO:0000256" key="6">
    <source>
        <dbReference type="ARBA" id="ARBA00047942"/>
    </source>
</evidence>
<dbReference type="EMBL" id="PSNW01000010">
    <property type="protein sequence ID" value="PPE72803.1"/>
    <property type="molecule type" value="Genomic_DNA"/>
</dbReference>
<sequence length="202" mass="22703">MYRNKNVPGRAAYLAETIPLITAASQVAPHIFIWGFPESVARLVDHWPSHLKLEGWLTWFFKNAPSRSKSWRPSQQTCLHLRRRDGKLYPEHFYSEKHRALAAANRLEFKMTPYSVFQEALLSGFIKRSEQTGFRYQKPESVIEPLLRMTTKPGDLVIDPTAGSGTTGAAAVRLGCAALLSDRSAAAIKLCRERLAAHLDSP</sequence>
<accession>A0A2S5TCS2</accession>
<dbReference type="InterPro" id="IPR002295">
    <property type="entry name" value="N4/N6-MTase_EcoPI_Mod-like"/>
</dbReference>
<protein>
    <recommendedName>
        <fullName evidence="2">site-specific DNA-methyltransferase (adenine-specific)</fullName>
        <ecNumber evidence="2">2.1.1.72</ecNumber>
    </recommendedName>
</protein>
<evidence type="ECO:0000256" key="2">
    <source>
        <dbReference type="ARBA" id="ARBA00011900"/>
    </source>
</evidence>
<reference evidence="8 9" key="1">
    <citation type="submission" date="2018-02" db="EMBL/GenBank/DDBJ databases">
        <title>Genome sequencing of Solimonas sp. HR-BB.</title>
        <authorList>
            <person name="Lee Y."/>
            <person name="Jeon C.O."/>
        </authorList>
    </citation>
    <scope>NUCLEOTIDE SEQUENCE [LARGE SCALE GENOMIC DNA]</scope>
    <source>
        <strain evidence="8 9">HR-BB</strain>
    </source>
</reference>
<dbReference type="InterPro" id="IPR029063">
    <property type="entry name" value="SAM-dependent_MTases_sf"/>
</dbReference>
<dbReference type="GO" id="GO:0009007">
    <property type="term" value="F:site-specific DNA-methyltransferase (adenine-specific) activity"/>
    <property type="evidence" value="ECO:0007669"/>
    <property type="project" value="UniProtKB-EC"/>
</dbReference>
<evidence type="ECO:0000256" key="1">
    <source>
        <dbReference type="ARBA" id="ARBA00006594"/>
    </source>
</evidence>